<dbReference type="EMBL" id="QUTG01001017">
    <property type="protein sequence ID" value="RHZ00645.1"/>
    <property type="molecule type" value="Genomic_DNA"/>
</dbReference>
<organism evidence="7 8">
    <name type="scientific">Aphanomyces astaci</name>
    <name type="common">Crayfish plague agent</name>
    <dbReference type="NCBI Taxonomy" id="112090"/>
    <lineage>
        <taxon>Eukaryota</taxon>
        <taxon>Sar</taxon>
        <taxon>Stramenopiles</taxon>
        <taxon>Oomycota</taxon>
        <taxon>Saprolegniomycetes</taxon>
        <taxon>Saprolegniales</taxon>
        <taxon>Verrucalvaceae</taxon>
        <taxon>Aphanomyces</taxon>
    </lineage>
</organism>
<reference evidence="7 8" key="1">
    <citation type="submission" date="2018-08" db="EMBL/GenBank/DDBJ databases">
        <title>Aphanomyces genome sequencing and annotation.</title>
        <authorList>
            <person name="Minardi D."/>
            <person name="Oidtmann B."/>
            <person name="Van Der Giezen M."/>
            <person name="Studholme D.J."/>
        </authorList>
    </citation>
    <scope>NUCLEOTIDE SEQUENCE [LARGE SCALE GENOMIC DNA]</scope>
    <source>
        <strain evidence="7 8">Sv</strain>
    </source>
</reference>
<comment type="caution">
    <text evidence="7">The sequence shown here is derived from an EMBL/GenBank/DDBJ whole genome shotgun (WGS) entry which is preliminary data.</text>
</comment>
<feature type="compositionally biased region" description="Low complexity" evidence="6">
    <location>
        <begin position="68"/>
        <end position="77"/>
    </location>
</feature>
<dbReference type="InterPro" id="IPR004344">
    <property type="entry name" value="TTL/TTLL_fam"/>
</dbReference>
<comment type="catalytic activity">
    <reaction evidence="5">
        <text>L-glutamyl-[protein] + L-glutamate + ATP = gamma-L-glutamyl-L-glutamyl-[protein] + ADP + phosphate + H(+)</text>
        <dbReference type="Rhea" id="RHEA:60144"/>
        <dbReference type="Rhea" id="RHEA-COMP:10208"/>
        <dbReference type="Rhea" id="RHEA-COMP:15517"/>
        <dbReference type="ChEBI" id="CHEBI:15378"/>
        <dbReference type="ChEBI" id="CHEBI:29973"/>
        <dbReference type="ChEBI" id="CHEBI:29985"/>
        <dbReference type="ChEBI" id="CHEBI:30616"/>
        <dbReference type="ChEBI" id="CHEBI:43474"/>
        <dbReference type="ChEBI" id="CHEBI:143622"/>
        <dbReference type="ChEBI" id="CHEBI:456216"/>
    </reaction>
    <physiologicalReaction direction="left-to-right" evidence="5">
        <dbReference type="Rhea" id="RHEA:60145"/>
    </physiologicalReaction>
</comment>
<keyword evidence="1" id="KW-0436">Ligase</keyword>
<evidence type="ECO:0000256" key="5">
    <source>
        <dbReference type="ARBA" id="ARBA00049274"/>
    </source>
</evidence>
<dbReference type="PROSITE" id="PS51221">
    <property type="entry name" value="TTL"/>
    <property type="match status" value="1"/>
</dbReference>
<keyword evidence="3" id="KW-0067">ATP-binding</keyword>
<dbReference type="Proteomes" id="UP000285712">
    <property type="component" value="Unassembled WGS sequence"/>
</dbReference>
<feature type="region of interest" description="Disordered" evidence="6">
    <location>
        <begin position="516"/>
        <end position="536"/>
    </location>
</feature>
<dbReference type="GO" id="GO:0015631">
    <property type="term" value="F:tubulin binding"/>
    <property type="evidence" value="ECO:0007669"/>
    <property type="project" value="TreeGrafter"/>
</dbReference>
<dbReference type="PANTHER" id="PTHR12241">
    <property type="entry name" value="TUBULIN POLYGLUTAMYLASE"/>
    <property type="match status" value="1"/>
</dbReference>
<evidence type="ECO:0000313" key="8">
    <source>
        <dbReference type="Proteomes" id="UP000285712"/>
    </source>
</evidence>
<gene>
    <name evidence="7" type="ORF">DYB35_000402</name>
</gene>
<dbReference type="GO" id="GO:0070740">
    <property type="term" value="F:tubulin-glutamic acid ligase activity"/>
    <property type="evidence" value="ECO:0007669"/>
    <property type="project" value="TreeGrafter"/>
</dbReference>
<keyword evidence="2" id="KW-0547">Nucleotide-binding</keyword>
<protein>
    <recommendedName>
        <fullName evidence="4">Tubulin--tyrosine ligase-like protein 5</fullName>
    </recommendedName>
</protein>
<proteinExistence type="predicted"/>
<dbReference type="GO" id="GO:0036064">
    <property type="term" value="C:ciliary basal body"/>
    <property type="evidence" value="ECO:0007669"/>
    <property type="project" value="TreeGrafter"/>
</dbReference>
<dbReference type="Pfam" id="PF03133">
    <property type="entry name" value="TTL"/>
    <property type="match status" value="2"/>
</dbReference>
<dbReference type="GO" id="GO:0000226">
    <property type="term" value="P:microtubule cytoskeleton organization"/>
    <property type="evidence" value="ECO:0007669"/>
    <property type="project" value="TreeGrafter"/>
</dbReference>
<dbReference type="SUPFAM" id="SSF56059">
    <property type="entry name" value="Glutathione synthetase ATP-binding domain-like"/>
    <property type="match status" value="1"/>
</dbReference>
<dbReference type="GO" id="GO:0005524">
    <property type="term" value="F:ATP binding"/>
    <property type="evidence" value="ECO:0007669"/>
    <property type="project" value="UniProtKB-KW"/>
</dbReference>
<dbReference type="AlphaFoldDB" id="A0A418DVG9"/>
<evidence type="ECO:0000256" key="4">
    <source>
        <dbReference type="ARBA" id="ARBA00041448"/>
    </source>
</evidence>
<evidence type="ECO:0000256" key="2">
    <source>
        <dbReference type="ARBA" id="ARBA00022741"/>
    </source>
</evidence>
<feature type="region of interest" description="Disordered" evidence="6">
    <location>
        <begin position="1"/>
        <end position="80"/>
    </location>
</feature>
<name>A0A418DVG9_APHAT</name>
<evidence type="ECO:0000313" key="7">
    <source>
        <dbReference type="EMBL" id="RHZ00645.1"/>
    </source>
</evidence>
<evidence type="ECO:0000256" key="1">
    <source>
        <dbReference type="ARBA" id="ARBA00022598"/>
    </source>
</evidence>
<feature type="compositionally biased region" description="Acidic residues" evidence="6">
    <location>
        <begin position="29"/>
        <end position="67"/>
    </location>
</feature>
<dbReference type="PANTHER" id="PTHR12241:SF145">
    <property type="entry name" value="TUBULIN POLYGLUTAMYLASE TTLL5"/>
    <property type="match status" value="1"/>
</dbReference>
<sequence>MRGSSTPVPRLGLDATAATTAINQSDAVVNEDDAEEDVESTEGDHEDACEDAEDAVEDEEEDDDESTPESPSSASVSMKVMHSRYPNRPAVVCFDYPLELHVTRTYGAGIVVEDVDATTAAPVLFKSYWERNCIKNAFFRAGLVRVHAGKKWTAAWVKHMPRTKFKLLQPHQRINHFPDPWVIGRKDRLMKTLVAMKRKFGADYSFIPDGYVLPSQRDMFLRCLDRDAMSATSSFSQSLWIVKPPASACGRGIKVDTLKKAKKLVVQRYVSSPYLINGFKFDLRIYVLVTSFDPLRIYLFQEGLARFCTVKYAMATPAQLKNRLAHLTNFSVNKASTTFKASASETDTDGSKWSWTALMAYLEVQVWFVRYVVGHHPSIPSLDCYIKNHQRECDPSIQDQGHDVDVLRSKMKAIICKTLIAAEAHITPLTQTFVKHRNVCYELFGFDLMVDSALEPWLIEVNVSPSLMGSSPLDKRIKGLLMSDIFHLVGHPAPTSSSSPPHADLPPLIRSSKSAAALSAGTSPTPNKPPKSMQSPLQARKQLLEVLHDPNIRSLTLQHIALFREDDWDIVLSMEDEADRVGHFERIYPAADAATYAPYFSVSRYANRLCEKWRAMQPPYKPHSSSNTTTTSPRSLEQLKRRQRHCALQTALAAQHAGQGSGICQDFKRSGNRVMGRVGCYHGGSDVGD</sequence>
<dbReference type="VEuPathDB" id="FungiDB:H257_09403"/>
<dbReference type="Gene3D" id="3.30.470.20">
    <property type="entry name" value="ATP-grasp fold, B domain"/>
    <property type="match status" value="1"/>
</dbReference>
<evidence type="ECO:0000256" key="3">
    <source>
        <dbReference type="ARBA" id="ARBA00022840"/>
    </source>
</evidence>
<accession>A0A418DVG9</accession>
<evidence type="ECO:0000256" key="6">
    <source>
        <dbReference type="SAM" id="MobiDB-lite"/>
    </source>
</evidence>